<dbReference type="PANTHER" id="PTHR13353">
    <property type="entry name" value="TRANSMEMBRANE PROTEIN 19"/>
    <property type="match status" value="1"/>
</dbReference>
<dbReference type="EMBL" id="CAJNOQ010000365">
    <property type="protein sequence ID" value="CAF0792731.1"/>
    <property type="molecule type" value="Genomic_DNA"/>
</dbReference>
<feature type="transmembrane region" description="Helical" evidence="7">
    <location>
        <begin position="105"/>
        <end position="124"/>
    </location>
</feature>
<evidence type="ECO:0000256" key="7">
    <source>
        <dbReference type="SAM" id="Phobius"/>
    </source>
</evidence>
<protein>
    <recommendedName>
        <fullName evidence="3">Transmembrane protein 19</fullName>
    </recommendedName>
</protein>
<dbReference type="Proteomes" id="UP000681722">
    <property type="component" value="Unassembled WGS sequence"/>
</dbReference>
<evidence type="ECO:0000256" key="2">
    <source>
        <dbReference type="ARBA" id="ARBA00009012"/>
    </source>
</evidence>
<evidence type="ECO:0000313" key="8">
    <source>
        <dbReference type="EMBL" id="CAF0792731.1"/>
    </source>
</evidence>
<dbReference type="AlphaFoldDB" id="A0A813SAX9"/>
<feature type="transmembrane region" description="Helical" evidence="7">
    <location>
        <begin position="144"/>
        <end position="171"/>
    </location>
</feature>
<evidence type="ECO:0000256" key="3">
    <source>
        <dbReference type="ARBA" id="ARBA00014258"/>
    </source>
</evidence>
<evidence type="ECO:0000256" key="1">
    <source>
        <dbReference type="ARBA" id="ARBA00004141"/>
    </source>
</evidence>
<evidence type="ECO:0000313" key="10">
    <source>
        <dbReference type="Proteomes" id="UP000663829"/>
    </source>
</evidence>
<gene>
    <name evidence="8" type="ORF">GPM918_LOCUS3087</name>
    <name evidence="9" type="ORF">SRO942_LOCUS3087</name>
</gene>
<evidence type="ECO:0000256" key="4">
    <source>
        <dbReference type="ARBA" id="ARBA00022692"/>
    </source>
</evidence>
<feature type="transmembrane region" description="Helical" evidence="7">
    <location>
        <begin position="235"/>
        <end position="257"/>
    </location>
</feature>
<dbReference type="InterPro" id="IPR002794">
    <property type="entry name" value="DUF92_TMEM19"/>
</dbReference>
<organism evidence="8 10">
    <name type="scientific">Didymodactylos carnosus</name>
    <dbReference type="NCBI Taxonomy" id="1234261"/>
    <lineage>
        <taxon>Eukaryota</taxon>
        <taxon>Metazoa</taxon>
        <taxon>Spiralia</taxon>
        <taxon>Gnathifera</taxon>
        <taxon>Rotifera</taxon>
        <taxon>Eurotatoria</taxon>
        <taxon>Bdelloidea</taxon>
        <taxon>Philodinida</taxon>
        <taxon>Philodinidae</taxon>
        <taxon>Didymodactylos</taxon>
    </lineage>
</organism>
<name>A0A813SAX9_9BILA</name>
<keyword evidence="10" id="KW-1185">Reference proteome</keyword>
<keyword evidence="5 7" id="KW-1133">Transmembrane helix</keyword>
<feature type="transmembrane region" description="Helical" evidence="7">
    <location>
        <begin position="44"/>
        <end position="70"/>
    </location>
</feature>
<reference evidence="8" key="1">
    <citation type="submission" date="2021-02" db="EMBL/GenBank/DDBJ databases">
        <authorList>
            <person name="Nowell W R."/>
        </authorList>
    </citation>
    <scope>NUCLEOTIDE SEQUENCE</scope>
</reference>
<sequence>MKSGKAPGNDEISADLLKMEINDVVNLNQLLEEYRRGSFTLDGVVTGFLLCLIITYSNISFMFVMLAFTLSGSYATKYKSDIKRLKISEGGKDQTTKTKKVARNYIQVLCNGSIAFLYSLFYCYETNLSGKTLPIDFHNYYWPSIYSIGLLFSIACCCGDTLASELGTVLCRTNPRLITNLFRRVPAGTNGGISLEGTLASIFGGFIVGLSFYLGNLVFCDMRQYADHIEPQWPIIPLCAVFGLLGSMIDSLLGATLQYSGYDNERKCSVLRPGGANVQKISGRNILSNNQVNIIASFLTSIVAVFTVPLLYKHFF</sequence>
<dbReference type="PANTHER" id="PTHR13353:SF5">
    <property type="entry name" value="TRANSMEMBRANE PROTEIN 19"/>
    <property type="match status" value="1"/>
</dbReference>
<feature type="transmembrane region" description="Helical" evidence="7">
    <location>
        <begin position="192"/>
        <end position="215"/>
    </location>
</feature>
<dbReference type="Proteomes" id="UP000663829">
    <property type="component" value="Unassembled WGS sequence"/>
</dbReference>
<comment type="similarity">
    <text evidence="2">Belongs to the TMEM19 family.</text>
</comment>
<accession>A0A813SAX9</accession>
<proteinExistence type="inferred from homology"/>
<comment type="subcellular location">
    <subcellularLocation>
        <location evidence="1">Membrane</location>
        <topology evidence="1">Multi-pass membrane protein</topology>
    </subcellularLocation>
</comment>
<feature type="transmembrane region" description="Helical" evidence="7">
    <location>
        <begin position="292"/>
        <end position="312"/>
    </location>
</feature>
<comment type="caution">
    <text evidence="8">The sequence shown here is derived from an EMBL/GenBank/DDBJ whole genome shotgun (WGS) entry which is preliminary data.</text>
</comment>
<dbReference type="OrthoDB" id="30881at2759"/>
<evidence type="ECO:0000313" key="9">
    <source>
        <dbReference type="EMBL" id="CAF3577082.1"/>
    </source>
</evidence>
<keyword evidence="6 7" id="KW-0472">Membrane</keyword>
<evidence type="ECO:0000256" key="5">
    <source>
        <dbReference type="ARBA" id="ARBA00022989"/>
    </source>
</evidence>
<evidence type="ECO:0000256" key="6">
    <source>
        <dbReference type="ARBA" id="ARBA00023136"/>
    </source>
</evidence>
<dbReference type="Pfam" id="PF01940">
    <property type="entry name" value="DUF92"/>
    <property type="match status" value="1"/>
</dbReference>
<keyword evidence="4 7" id="KW-0812">Transmembrane</keyword>
<dbReference type="EMBL" id="CAJOBC010000365">
    <property type="protein sequence ID" value="CAF3577082.1"/>
    <property type="molecule type" value="Genomic_DNA"/>
</dbReference>
<dbReference type="GO" id="GO:0016020">
    <property type="term" value="C:membrane"/>
    <property type="evidence" value="ECO:0007669"/>
    <property type="project" value="UniProtKB-SubCell"/>
</dbReference>